<evidence type="ECO:0000256" key="3">
    <source>
        <dbReference type="ARBA" id="ARBA00022723"/>
    </source>
</evidence>
<proteinExistence type="predicted"/>
<dbReference type="InterPro" id="IPR051198">
    <property type="entry name" value="BchE-like"/>
</dbReference>
<dbReference type="Gene3D" id="3.80.30.20">
    <property type="entry name" value="tm_1862 like domain"/>
    <property type="match status" value="1"/>
</dbReference>
<dbReference type="PANTHER" id="PTHR43409">
    <property type="entry name" value="ANAEROBIC MAGNESIUM-PROTOPORPHYRIN IX MONOMETHYL ESTER CYCLASE-RELATED"/>
    <property type="match status" value="1"/>
</dbReference>
<dbReference type="PANTHER" id="PTHR43409:SF16">
    <property type="entry name" value="SLR0320 PROTEIN"/>
    <property type="match status" value="1"/>
</dbReference>
<dbReference type="GO" id="GO:0005829">
    <property type="term" value="C:cytosol"/>
    <property type="evidence" value="ECO:0007669"/>
    <property type="project" value="TreeGrafter"/>
</dbReference>
<dbReference type="EMBL" id="LJNI01000068">
    <property type="protein sequence ID" value="KPJ72547.1"/>
    <property type="molecule type" value="Genomic_DNA"/>
</dbReference>
<evidence type="ECO:0000313" key="9">
    <source>
        <dbReference type="Proteomes" id="UP000051012"/>
    </source>
</evidence>
<evidence type="ECO:0000256" key="1">
    <source>
        <dbReference type="ARBA" id="ARBA00001966"/>
    </source>
</evidence>
<comment type="cofactor">
    <cofactor evidence="1">
        <name>[4Fe-4S] cluster</name>
        <dbReference type="ChEBI" id="CHEBI:49883"/>
    </cofactor>
</comment>
<dbReference type="InterPro" id="IPR036724">
    <property type="entry name" value="Cobalamin-bd_sf"/>
</dbReference>
<dbReference type="InterPro" id="IPR023404">
    <property type="entry name" value="rSAM_horseshoe"/>
</dbReference>
<dbReference type="PROSITE" id="PS51918">
    <property type="entry name" value="RADICAL_SAM"/>
    <property type="match status" value="1"/>
</dbReference>
<dbReference type="Gene3D" id="3.40.50.280">
    <property type="entry name" value="Cobalamin-binding domain"/>
    <property type="match status" value="1"/>
</dbReference>
<dbReference type="InterPro" id="IPR058240">
    <property type="entry name" value="rSAM_sf"/>
</dbReference>
<evidence type="ECO:0000259" key="6">
    <source>
        <dbReference type="PROSITE" id="PS51332"/>
    </source>
</evidence>
<name>A0A0S7YDE3_UNCT6</name>
<dbReference type="SUPFAM" id="SSF52242">
    <property type="entry name" value="Cobalamin (vitamin B12)-binding domain"/>
    <property type="match status" value="1"/>
</dbReference>
<organism evidence="8 9">
    <name type="scientific">candidate division TA06 bacterium DG_78</name>
    <dbReference type="NCBI Taxonomy" id="1703772"/>
    <lineage>
        <taxon>Bacteria</taxon>
        <taxon>Bacteria division TA06</taxon>
    </lineage>
</organism>
<evidence type="ECO:0000256" key="4">
    <source>
        <dbReference type="ARBA" id="ARBA00023004"/>
    </source>
</evidence>
<dbReference type="GO" id="GO:0046872">
    <property type="term" value="F:metal ion binding"/>
    <property type="evidence" value="ECO:0007669"/>
    <property type="project" value="UniProtKB-KW"/>
</dbReference>
<dbReference type="InterPro" id="IPR034466">
    <property type="entry name" value="Methyltransferase_Class_B"/>
</dbReference>
<dbReference type="SFLD" id="SFLDG01082">
    <property type="entry name" value="B12-binding_domain_containing"/>
    <property type="match status" value="1"/>
</dbReference>
<dbReference type="SUPFAM" id="SSF102114">
    <property type="entry name" value="Radical SAM enzymes"/>
    <property type="match status" value="1"/>
</dbReference>
<dbReference type="CDD" id="cd01335">
    <property type="entry name" value="Radical_SAM"/>
    <property type="match status" value="1"/>
</dbReference>
<dbReference type="GO" id="GO:0031419">
    <property type="term" value="F:cobalamin binding"/>
    <property type="evidence" value="ECO:0007669"/>
    <property type="project" value="InterPro"/>
</dbReference>
<dbReference type="InterPro" id="IPR006158">
    <property type="entry name" value="Cobalamin-bd"/>
</dbReference>
<keyword evidence="5" id="KW-0411">Iron-sulfur</keyword>
<feature type="domain" description="B12-binding" evidence="6">
    <location>
        <begin position="1"/>
        <end position="137"/>
    </location>
</feature>
<dbReference type="Proteomes" id="UP000051012">
    <property type="component" value="Unassembled WGS sequence"/>
</dbReference>
<dbReference type="CDD" id="cd02068">
    <property type="entry name" value="radical_SAM_B12_BD"/>
    <property type="match status" value="1"/>
</dbReference>
<accession>A0A0S7YDE3</accession>
<sequence length="477" mass="54365">MIDILLVNPQEKGGFFERMPPLGLAHIASNLEKHNYSVKIVDFEVEQKNIDYWLNTLQPQCVGISGTSHTRFEAFKLAREVKKFNQEIVTIYGGVHATFTAHDTLKNNKEIDYVVRGEGEQVVPNLLDAIKNGKKLTHVAGITYRDENGIVENRPAQRIKNLDALPRPVYHLLNMNAYSLDMPFLHKKGISTITSRGCTAKCTFCSASTMFDHQITTHSASYVLDEIALLFDTYGFEGIKIFDSTLTMKRDHIDAFCDEILRRGIVFPWECEIRVGTVDQELLVKMKKAGCYYVNFGIESASQRVLNLMRKGFTIEEAEKLLLLCRDVGIKTKVFFSFGHIGETMADVEKTFSFIDTHKKLITTVASGAGVRIYPGTYLETYARDNGLLPSDFHWSKPYDDKRLESILQTPCVPILVQPQLGFDELEKIALRIYSKRFSGWQGFKRGITKVTDKDKLKKLRQLVKLRFKNIVKKPRS</sequence>
<dbReference type="GO" id="GO:0003824">
    <property type="term" value="F:catalytic activity"/>
    <property type="evidence" value="ECO:0007669"/>
    <property type="project" value="InterPro"/>
</dbReference>
<keyword evidence="4" id="KW-0408">Iron</keyword>
<dbReference type="Pfam" id="PF04055">
    <property type="entry name" value="Radical_SAM"/>
    <property type="match status" value="1"/>
</dbReference>
<keyword evidence="3" id="KW-0479">Metal-binding</keyword>
<comment type="caution">
    <text evidence="8">The sequence shown here is derived from an EMBL/GenBank/DDBJ whole genome shotgun (WGS) entry which is preliminary data.</text>
</comment>
<dbReference type="SFLD" id="SFLDS00029">
    <property type="entry name" value="Radical_SAM"/>
    <property type="match status" value="1"/>
</dbReference>
<dbReference type="GO" id="GO:0051539">
    <property type="term" value="F:4 iron, 4 sulfur cluster binding"/>
    <property type="evidence" value="ECO:0007669"/>
    <property type="project" value="UniProtKB-KW"/>
</dbReference>
<evidence type="ECO:0000313" key="8">
    <source>
        <dbReference type="EMBL" id="KPJ72547.1"/>
    </source>
</evidence>
<reference evidence="8 9" key="1">
    <citation type="journal article" date="2015" name="Microbiome">
        <title>Genomic resolution of linkages in carbon, nitrogen, and sulfur cycling among widespread estuary sediment bacteria.</title>
        <authorList>
            <person name="Baker B.J."/>
            <person name="Lazar C.S."/>
            <person name="Teske A.P."/>
            <person name="Dick G.J."/>
        </authorList>
    </citation>
    <scope>NUCLEOTIDE SEQUENCE [LARGE SCALE GENOMIC DNA]</scope>
    <source>
        <strain evidence="8">DG_78</strain>
    </source>
</reference>
<keyword evidence="2" id="KW-0949">S-adenosyl-L-methionine</keyword>
<feature type="domain" description="Radical SAM core" evidence="7">
    <location>
        <begin position="184"/>
        <end position="426"/>
    </location>
</feature>
<evidence type="ECO:0000259" key="7">
    <source>
        <dbReference type="PROSITE" id="PS51918"/>
    </source>
</evidence>
<dbReference type="InterPro" id="IPR007197">
    <property type="entry name" value="rSAM"/>
</dbReference>
<protein>
    <submittedName>
        <fullName evidence="8">Uncharacterized protein</fullName>
    </submittedName>
</protein>
<dbReference type="Pfam" id="PF02310">
    <property type="entry name" value="B12-binding"/>
    <property type="match status" value="1"/>
</dbReference>
<dbReference type="SMART" id="SM00729">
    <property type="entry name" value="Elp3"/>
    <property type="match status" value="1"/>
</dbReference>
<evidence type="ECO:0000256" key="2">
    <source>
        <dbReference type="ARBA" id="ARBA00022691"/>
    </source>
</evidence>
<dbReference type="PROSITE" id="PS51332">
    <property type="entry name" value="B12_BINDING"/>
    <property type="match status" value="1"/>
</dbReference>
<dbReference type="InterPro" id="IPR006638">
    <property type="entry name" value="Elp3/MiaA/NifB-like_rSAM"/>
</dbReference>
<dbReference type="SFLD" id="SFLDG01123">
    <property type="entry name" value="methyltransferase_(Class_B)"/>
    <property type="match status" value="1"/>
</dbReference>
<dbReference type="AlphaFoldDB" id="A0A0S7YDE3"/>
<gene>
    <name evidence="8" type="ORF">AMJ52_05950</name>
</gene>
<evidence type="ECO:0000256" key="5">
    <source>
        <dbReference type="ARBA" id="ARBA00023014"/>
    </source>
</evidence>